<keyword evidence="7" id="KW-0282">Flagellum</keyword>
<gene>
    <name evidence="7" type="ORF">AB2B41_00520</name>
</gene>
<dbReference type="InterPro" id="IPR025965">
    <property type="entry name" value="FlgD/Vpr_Ig-like"/>
</dbReference>
<sequence length="220" mass="23401">MDATAPLGTLPPSVAAAGSQASSVLSSDFETFLRMLTAQARFQDPLEPIDSSEYAAQLAQFSMVEQQVLSNDLLRSLAAQLGAGSMAQMAGWIGMEALSTAPVYFDGTPVTLNPAPARTADEAFLVIKDDRGQVVQRLNLPLASDPVQWAGVSNDNRPFPSGLYSFEVESRSRGEVIGTEPIGTYARITEARLQGQEILLILESGATIPSSSVTGLREPQ</sequence>
<comment type="caution">
    <text evidence="7">The sequence shown here is derived from an EMBL/GenBank/DDBJ whole genome shotgun (WGS) entry which is preliminary data.</text>
</comment>
<evidence type="ECO:0000313" key="8">
    <source>
        <dbReference type="Proteomes" id="UP001556098"/>
    </source>
</evidence>
<feature type="domain" description="FlgD/Vpr Ig-like" evidence="6">
    <location>
        <begin position="105"/>
        <end position="172"/>
    </location>
</feature>
<evidence type="ECO:0000256" key="4">
    <source>
        <dbReference type="ARBA" id="ARBA00024746"/>
    </source>
</evidence>
<dbReference type="Proteomes" id="UP001556098">
    <property type="component" value="Unassembled WGS sequence"/>
</dbReference>
<dbReference type="Gene3D" id="2.60.40.4070">
    <property type="match status" value="1"/>
</dbReference>
<evidence type="ECO:0000256" key="3">
    <source>
        <dbReference type="ARBA" id="ARBA00022795"/>
    </source>
</evidence>
<name>A0ABV3RIZ4_9RHOB</name>
<evidence type="ECO:0000256" key="5">
    <source>
        <dbReference type="RuleBase" id="RU362076"/>
    </source>
</evidence>
<evidence type="ECO:0000259" key="6">
    <source>
        <dbReference type="Pfam" id="PF13860"/>
    </source>
</evidence>
<dbReference type="RefSeq" id="WP_367875774.1">
    <property type="nucleotide sequence ID" value="NZ_JBFNXX010000001.1"/>
</dbReference>
<evidence type="ECO:0000256" key="1">
    <source>
        <dbReference type="ARBA" id="ARBA00010577"/>
    </source>
</evidence>
<keyword evidence="8" id="KW-1185">Reference proteome</keyword>
<dbReference type="Pfam" id="PF13860">
    <property type="entry name" value="FlgD_ig"/>
    <property type="match status" value="1"/>
</dbReference>
<dbReference type="EMBL" id="JBFNXX010000001">
    <property type="protein sequence ID" value="MEW9918073.1"/>
    <property type="molecule type" value="Genomic_DNA"/>
</dbReference>
<dbReference type="InterPro" id="IPR005648">
    <property type="entry name" value="FlgD"/>
</dbReference>
<proteinExistence type="inferred from homology"/>
<reference evidence="7 8" key="1">
    <citation type="submission" date="2024-07" db="EMBL/GenBank/DDBJ databases">
        <title>Marimonas sp.nov., isolated from tidal-flat sediment.</title>
        <authorList>
            <person name="Jayan J.N."/>
            <person name="Lee S.S."/>
        </authorList>
    </citation>
    <scope>NUCLEOTIDE SEQUENCE [LARGE SCALE GENOMIC DNA]</scope>
    <source>
        <strain evidence="7 8">MJW-29</strain>
    </source>
</reference>
<dbReference type="Pfam" id="PF03963">
    <property type="entry name" value="FlgD"/>
    <property type="match status" value="1"/>
</dbReference>
<protein>
    <recommendedName>
        <fullName evidence="2 5">Basal-body rod modification protein FlgD</fullName>
    </recommendedName>
</protein>
<evidence type="ECO:0000256" key="2">
    <source>
        <dbReference type="ARBA" id="ARBA00016013"/>
    </source>
</evidence>
<keyword evidence="7" id="KW-0966">Cell projection</keyword>
<keyword evidence="7" id="KW-0969">Cilium</keyword>
<accession>A0ABV3RIZ4</accession>
<keyword evidence="3 5" id="KW-1005">Bacterial flagellum biogenesis</keyword>
<organism evidence="7 8">
    <name type="scientific">Sulfitobacter sediminis</name>
    <dbReference type="NCBI Taxonomy" id="3234186"/>
    <lineage>
        <taxon>Bacteria</taxon>
        <taxon>Pseudomonadati</taxon>
        <taxon>Pseudomonadota</taxon>
        <taxon>Alphaproteobacteria</taxon>
        <taxon>Rhodobacterales</taxon>
        <taxon>Roseobacteraceae</taxon>
        <taxon>Sulfitobacter</taxon>
    </lineage>
</organism>
<evidence type="ECO:0000313" key="7">
    <source>
        <dbReference type="EMBL" id="MEW9918073.1"/>
    </source>
</evidence>
<comment type="function">
    <text evidence="4 5">Required for flagellar hook formation. May act as a scaffolding protein.</text>
</comment>
<comment type="similarity">
    <text evidence="1 5">Belongs to the FlgD family.</text>
</comment>
<dbReference type="NCBIfam" id="NF009453">
    <property type="entry name" value="PRK12813.1"/>
    <property type="match status" value="1"/>
</dbReference>